<reference evidence="2" key="1">
    <citation type="submission" date="2019-12" db="EMBL/GenBank/DDBJ databases">
        <authorList>
            <person name="Cremers G."/>
        </authorList>
    </citation>
    <scope>NUCLEOTIDE SEQUENCE</scope>
    <source>
        <strain evidence="2">Mbul1</strain>
    </source>
</reference>
<name>A0A679J4V4_9HYPH</name>
<keyword evidence="1" id="KW-1133">Transmembrane helix</keyword>
<accession>A0A679J4V4</accession>
<keyword evidence="1" id="KW-0472">Membrane</keyword>
<sequence>MAFFIGIAGPWLVIAVLDLLAIRRDRELSRIP</sequence>
<feature type="transmembrane region" description="Helical" evidence="1">
    <location>
        <begin position="6"/>
        <end position="22"/>
    </location>
</feature>
<dbReference type="AlphaFoldDB" id="A0A679J4V4"/>
<proteinExistence type="predicted"/>
<evidence type="ECO:0000256" key="1">
    <source>
        <dbReference type="SAM" id="Phobius"/>
    </source>
</evidence>
<organism evidence="2">
    <name type="scientific">Methylobacterium bullatum</name>
    <dbReference type="NCBI Taxonomy" id="570505"/>
    <lineage>
        <taxon>Bacteria</taxon>
        <taxon>Pseudomonadati</taxon>
        <taxon>Pseudomonadota</taxon>
        <taxon>Alphaproteobacteria</taxon>
        <taxon>Hyphomicrobiales</taxon>
        <taxon>Methylobacteriaceae</taxon>
        <taxon>Methylobacterium</taxon>
    </lineage>
</organism>
<keyword evidence="1" id="KW-0812">Transmembrane</keyword>
<gene>
    <name evidence="2" type="ORF">MBUL_03474</name>
</gene>
<dbReference type="EMBL" id="LR743504">
    <property type="protein sequence ID" value="CAA2106012.1"/>
    <property type="molecule type" value="Genomic_DNA"/>
</dbReference>
<evidence type="ECO:0000313" key="2">
    <source>
        <dbReference type="EMBL" id="CAA2106012.1"/>
    </source>
</evidence>
<protein>
    <submittedName>
        <fullName evidence="2">Uncharacterized protein</fullName>
    </submittedName>
</protein>